<protein>
    <submittedName>
        <fullName evidence="1">Uncharacterized protein</fullName>
    </submittedName>
</protein>
<organism evidence="1 2">
    <name type="scientific">Snodgrassella alvi</name>
    <dbReference type="NCBI Taxonomy" id="1196083"/>
    <lineage>
        <taxon>Bacteria</taxon>
        <taxon>Pseudomonadati</taxon>
        <taxon>Pseudomonadota</taxon>
        <taxon>Betaproteobacteria</taxon>
        <taxon>Neisseriales</taxon>
        <taxon>Neisseriaceae</taxon>
        <taxon>Snodgrassella</taxon>
    </lineage>
</organism>
<name>A0A2N9XH58_9NEIS</name>
<dbReference type="Proteomes" id="UP000229970">
    <property type="component" value="Unassembled WGS sequence"/>
</dbReference>
<sequence length="76" mass="8560">MRCLLTIIVSLVNYTFWVIDEAIDDTVGDFAEVYIKVVIRKWFKNIIGSKSSNEFFSKLKATGYATGSPSYLNDGV</sequence>
<evidence type="ECO:0000313" key="2">
    <source>
        <dbReference type="Proteomes" id="UP000229970"/>
    </source>
</evidence>
<proteinExistence type="predicted"/>
<gene>
    <name evidence="1" type="ORF">BHC46_04995</name>
</gene>
<dbReference type="AlphaFoldDB" id="A0A2N9XH58"/>
<accession>A0A2N9XH58</accession>
<comment type="caution">
    <text evidence="1">The sequence shown here is derived from an EMBL/GenBank/DDBJ whole genome shotgun (WGS) entry which is preliminary data.</text>
</comment>
<dbReference type="EMBL" id="MEIP01000014">
    <property type="protein sequence ID" value="PIT47663.1"/>
    <property type="molecule type" value="Genomic_DNA"/>
</dbReference>
<evidence type="ECO:0000313" key="1">
    <source>
        <dbReference type="EMBL" id="PIT47663.1"/>
    </source>
</evidence>
<reference evidence="1 2" key="1">
    <citation type="journal article" date="2017" name="MBio">
        <title>Type VI secretion-mediated competition in the bee gut microbiome.</title>
        <authorList>
            <person name="Steele M.I."/>
            <person name="Kwong W.K."/>
            <person name="Powell J.E."/>
            <person name="Whiteley M."/>
            <person name="Moran N.A."/>
        </authorList>
    </citation>
    <scope>NUCLEOTIDE SEQUENCE [LARGE SCALE GENOMIC DNA]</scope>
    <source>
        <strain evidence="1 2">Ruf1-X</strain>
    </source>
</reference>